<evidence type="ECO:0000313" key="2">
    <source>
        <dbReference type="Proteomes" id="UP001522450"/>
    </source>
</evidence>
<name>A0ABT0AUU5_9LACT</name>
<proteinExistence type="predicted"/>
<protein>
    <recommendedName>
        <fullName evidence="3">Type IV pilus assembly protein PilM</fullName>
    </recommendedName>
</protein>
<evidence type="ECO:0000313" key="1">
    <source>
        <dbReference type="EMBL" id="MCJ1990396.1"/>
    </source>
</evidence>
<dbReference type="RefSeq" id="WP_244034781.1">
    <property type="nucleotide sequence ID" value="NZ_JAAECS010000009.1"/>
</dbReference>
<gene>
    <name evidence="1" type="ORF">GYN21_09240</name>
</gene>
<evidence type="ECO:0008006" key="3">
    <source>
        <dbReference type="Google" id="ProtNLM"/>
    </source>
</evidence>
<accession>A0ABT0AUU5</accession>
<dbReference type="Gene3D" id="3.30.420.40">
    <property type="match status" value="2"/>
</dbReference>
<dbReference type="Gene3D" id="3.30.1490.300">
    <property type="match status" value="1"/>
</dbReference>
<organism evidence="1 2">
    <name type="scientific">Pseudolactococcus carnosus</name>
    <dbReference type="NCBI Taxonomy" id="2749961"/>
    <lineage>
        <taxon>Bacteria</taxon>
        <taxon>Bacillati</taxon>
        <taxon>Bacillota</taxon>
        <taxon>Bacilli</taxon>
        <taxon>Lactobacillales</taxon>
        <taxon>Streptococcaceae</taxon>
        <taxon>Pseudolactococcus</taxon>
    </lineage>
</organism>
<dbReference type="EMBL" id="JAAECS010000009">
    <property type="protein sequence ID" value="MCJ1990396.1"/>
    <property type="molecule type" value="Genomic_DNA"/>
</dbReference>
<reference evidence="1 2" key="1">
    <citation type="journal article" date="2022" name="Microbiol. Res.">
        <title>Comparative genome analysis, predicted lifestyle and antimicrobial strategies of Lactococcus carnosus and Lactococcus paracarnosus isolated from meat.</title>
        <authorList>
            <person name="Werum V."/>
            <person name="Ehrmann M."/>
            <person name="Vogel R."/>
            <person name="Hilgarth M."/>
        </authorList>
    </citation>
    <scope>NUCLEOTIDE SEQUENCE [LARGE SCALE GENOMIC DNA]</scope>
    <source>
        <strain evidence="1 2">TMW22177</strain>
    </source>
</reference>
<comment type="caution">
    <text evidence="1">The sequence shown here is derived from an EMBL/GenBank/DDBJ whole genome shotgun (WGS) entry which is preliminary data.</text>
</comment>
<dbReference type="Proteomes" id="UP001522450">
    <property type="component" value="Unassembled WGS sequence"/>
</dbReference>
<sequence>MFGKPKKARKQLKNLDVTKHKKTSSKLIGFEVVKNVIRMTIIQGNDIIYGERLLEGTIIKRDKLRNAEELSDAMRSLSKELGVSGGHVVYHLNNQTVLIQELALVTGKSEKQIRQTLFLELGDSISLPFSSPKFELLVANQQPINSSARSKKKASQQVAEMGESQELVEKEDAITYIVTSEDLLIELGDCIVKAGLKPTAVEFSALAFTRCFENKIDFTRNFMLVELTAGAATMTIFEVGIPIYVQYEDYNSVGWRYFHDGDELTYFFNDEKESVELNKLIIVIEQLTYYYQTNLSNNQDIHNIYVTGDHPWLVGRLKQMMEEALQSPVSMLQFPDAFPPKYLLSLGLAMKEV</sequence>
<keyword evidence="2" id="KW-1185">Reference proteome</keyword>